<dbReference type="EMBL" id="LAJX01000367">
    <property type="protein sequence ID" value="KJV04947.1"/>
    <property type="molecule type" value="Genomic_DNA"/>
</dbReference>
<reference evidence="1 2" key="2">
    <citation type="journal article" date="2016" name="Microb. Ecol.">
        <title>Genome Characteristics of a Novel Type I Methanotroph (Sn10-6) Isolated from a Flooded Indian Rice Field.</title>
        <authorList>
            <person name="Rahalkar M.C."/>
            <person name="Pandit P.S."/>
            <person name="Dhakephalkar P.K."/>
            <person name="Pore S."/>
            <person name="Arora P."/>
            <person name="Kapse N."/>
        </authorList>
    </citation>
    <scope>NUCLEOTIDE SEQUENCE [LARGE SCALE GENOMIC DNA]</scope>
    <source>
        <strain evidence="1 2">Sn10-6</strain>
    </source>
</reference>
<organism evidence="1 2">
    <name type="scientific">Methylocucumis oryzae</name>
    <dbReference type="NCBI Taxonomy" id="1632867"/>
    <lineage>
        <taxon>Bacteria</taxon>
        <taxon>Pseudomonadati</taxon>
        <taxon>Pseudomonadota</taxon>
        <taxon>Gammaproteobacteria</taxon>
        <taxon>Methylococcales</taxon>
        <taxon>Methylococcaceae</taxon>
        <taxon>Methylocucumis</taxon>
    </lineage>
</organism>
<evidence type="ECO:0000313" key="1">
    <source>
        <dbReference type="EMBL" id="KJV04947.1"/>
    </source>
</evidence>
<protein>
    <submittedName>
        <fullName evidence="1">Uncharacterized protein</fullName>
    </submittedName>
</protein>
<accession>A0A0F3IE41</accession>
<gene>
    <name evidence="1" type="ORF">VZ94_21715</name>
</gene>
<keyword evidence="2" id="KW-1185">Reference proteome</keyword>
<feature type="non-terminal residue" evidence="1">
    <location>
        <position position="1"/>
    </location>
</feature>
<sequence length="73" mass="8473">KMSIERAINKTESRQKRKKFIKAIKKLPDKTRYSRKKTHATFFNHSGCIGLNVEPFEGIGTAPLYYQQNKMVA</sequence>
<evidence type="ECO:0000313" key="2">
    <source>
        <dbReference type="Proteomes" id="UP000033684"/>
    </source>
</evidence>
<reference evidence="2" key="1">
    <citation type="submission" date="2015-03" db="EMBL/GenBank/DDBJ databases">
        <title>Draft genome sequence of a novel methanotroph (Sn10-6) isolated from flooded ricefield rhizosphere in India.</title>
        <authorList>
            <person name="Pandit P.S."/>
            <person name="Pore S.D."/>
            <person name="Arora P."/>
            <person name="Kapse N.G."/>
            <person name="Dhakephalkar P.K."/>
            <person name="Rahalkar M.C."/>
        </authorList>
    </citation>
    <scope>NUCLEOTIDE SEQUENCE [LARGE SCALE GENOMIC DNA]</scope>
    <source>
        <strain evidence="2">Sn10-6</strain>
    </source>
</reference>
<comment type="caution">
    <text evidence="1">The sequence shown here is derived from an EMBL/GenBank/DDBJ whole genome shotgun (WGS) entry which is preliminary data.</text>
</comment>
<proteinExistence type="predicted"/>
<name>A0A0F3IE41_9GAMM</name>
<dbReference type="Proteomes" id="UP000033684">
    <property type="component" value="Unassembled WGS sequence"/>
</dbReference>
<dbReference type="AlphaFoldDB" id="A0A0F3IE41"/>
<dbReference type="RefSeq" id="WP_045780844.1">
    <property type="nucleotide sequence ID" value="NZ_LAJX01000367.1"/>
</dbReference>